<feature type="transmembrane region" description="Helical" evidence="4">
    <location>
        <begin position="242"/>
        <end position="264"/>
    </location>
</feature>
<dbReference type="GO" id="GO:0000155">
    <property type="term" value="F:phosphorelay sensor kinase activity"/>
    <property type="evidence" value="ECO:0007669"/>
    <property type="project" value="TreeGrafter"/>
</dbReference>
<feature type="transmembrane region" description="Helical" evidence="4">
    <location>
        <begin position="270"/>
        <end position="287"/>
    </location>
</feature>
<dbReference type="SMART" id="SM00387">
    <property type="entry name" value="HATPase_c"/>
    <property type="match status" value="1"/>
</dbReference>
<dbReference type="EMBL" id="MFWE01000029">
    <property type="protein sequence ID" value="OGJ09072.1"/>
    <property type="molecule type" value="Genomic_DNA"/>
</dbReference>
<gene>
    <name evidence="6" type="ORF">A2456_00290</name>
</gene>
<dbReference type="EC" id="2.7.13.3" evidence="2"/>
<dbReference type="Pfam" id="PF02518">
    <property type="entry name" value="HATPase_c"/>
    <property type="match status" value="1"/>
</dbReference>
<comment type="caution">
    <text evidence="6">The sequence shown here is derived from an EMBL/GenBank/DDBJ whole genome shotgun (WGS) entry which is preliminary data.</text>
</comment>
<dbReference type="InterPro" id="IPR004358">
    <property type="entry name" value="Sig_transdc_His_kin-like_C"/>
</dbReference>
<sequence length="542" mass="61469">MEYNFITNIESCYIDIPSLLYYSHIPSAIIALFFGFFILLKGEENRLEKKVFFFISLTFFLWVIVEGAIWLLYNSVDMMFLWSFLGLLYALLHILSLYFVYVMIDHKDILPKIKYIFAVLLLPIVYLTPTVYNIVGFDIENCQAIEGSYFIAYRYFIGIVSIIWICALLYIRYKKAEKESKKQILLLGFGVLSFLFLFSWSEIVGSFTESFEITQYGLFGMPILLAFLAYLIVKFHTFNIKLIATQALVWALVIMIGAEFAFIQSNINKILTAVTLMISAWLGLIIVRSVKKEIQQKEELAKLNVDLKNLMVQRESLVHLVTHKVKGSFTRSKYIFAGILDGTFGDISPDVKKYAQQGLESDDAGINTVDLVLNAANLQKGTVKYDMKELDFKDVILKILAEKKVQAEAKGLVVESSIHDSKDDDYRVLGDAFWLKEAVNNLIENSIKYTPTGKIVIKLEDGNKKIKFSIKDTGLGITDEDKKNLFTEGGRGKESVKTNVDSTGYGLYTVKLVIEAHKGRVWAESEGAGKGSTFYIELGAVK</sequence>
<dbReference type="Gene3D" id="3.30.565.10">
    <property type="entry name" value="Histidine kinase-like ATPase, C-terminal domain"/>
    <property type="match status" value="1"/>
</dbReference>
<feature type="transmembrane region" description="Helical" evidence="4">
    <location>
        <begin position="152"/>
        <end position="171"/>
    </location>
</feature>
<feature type="transmembrane region" description="Helical" evidence="4">
    <location>
        <begin position="113"/>
        <end position="132"/>
    </location>
</feature>
<feature type="transmembrane region" description="Helical" evidence="4">
    <location>
        <begin position="213"/>
        <end position="233"/>
    </location>
</feature>
<comment type="catalytic activity">
    <reaction evidence="1">
        <text>ATP + protein L-histidine = ADP + protein N-phospho-L-histidine.</text>
        <dbReference type="EC" id="2.7.13.3"/>
    </reaction>
</comment>
<dbReference type="Proteomes" id="UP000178975">
    <property type="component" value="Unassembled WGS sequence"/>
</dbReference>
<feature type="domain" description="Histidine kinase" evidence="5">
    <location>
        <begin position="369"/>
        <end position="542"/>
    </location>
</feature>
<dbReference type="InterPro" id="IPR005467">
    <property type="entry name" value="His_kinase_dom"/>
</dbReference>
<reference evidence="6 7" key="1">
    <citation type="journal article" date="2016" name="Nat. Commun.">
        <title>Thousands of microbial genomes shed light on interconnected biogeochemical processes in an aquifer system.</title>
        <authorList>
            <person name="Anantharaman K."/>
            <person name="Brown C.T."/>
            <person name="Hug L.A."/>
            <person name="Sharon I."/>
            <person name="Castelle C.J."/>
            <person name="Probst A.J."/>
            <person name="Thomas B.C."/>
            <person name="Singh A."/>
            <person name="Wilkins M.J."/>
            <person name="Karaoz U."/>
            <person name="Brodie E.L."/>
            <person name="Williams K.H."/>
            <person name="Hubbard S.S."/>
            <person name="Banfield J.F."/>
        </authorList>
    </citation>
    <scope>NUCLEOTIDE SEQUENCE [LARGE SCALE GENOMIC DNA]</scope>
</reference>
<evidence type="ECO:0000256" key="1">
    <source>
        <dbReference type="ARBA" id="ARBA00000085"/>
    </source>
</evidence>
<proteinExistence type="predicted"/>
<keyword evidence="4" id="KW-1133">Transmembrane helix</keyword>
<dbReference type="PRINTS" id="PR00344">
    <property type="entry name" value="BCTRLSENSOR"/>
</dbReference>
<feature type="transmembrane region" description="Helical" evidence="4">
    <location>
        <begin position="20"/>
        <end position="40"/>
    </location>
</feature>
<feature type="transmembrane region" description="Helical" evidence="4">
    <location>
        <begin position="183"/>
        <end position="201"/>
    </location>
</feature>
<evidence type="ECO:0000256" key="4">
    <source>
        <dbReference type="SAM" id="Phobius"/>
    </source>
</evidence>
<evidence type="ECO:0000259" key="5">
    <source>
        <dbReference type="PROSITE" id="PS50109"/>
    </source>
</evidence>
<accession>A0A1F6YRR5</accession>
<dbReference type="PANTHER" id="PTHR43547">
    <property type="entry name" value="TWO-COMPONENT HISTIDINE KINASE"/>
    <property type="match status" value="1"/>
</dbReference>
<evidence type="ECO:0000256" key="3">
    <source>
        <dbReference type="ARBA" id="ARBA00022553"/>
    </source>
</evidence>
<evidence type="ECO:0000256" key="2">
    <source>
        <dbReference type="ARBA" id="ARBA00012438"/>
    </source>
</evidence>
<dbReference type="InterPro" id="IPR003594">
    <property type="entry name" value="HATPase_dom"/>
</dbReference>
<dbReference type="SUPFAM" id="SSF55874">
    <property type="entry name" value="ATPase domain of HSP90 chaperone/DNA topoisomerase II/histidine kinase"/>
    <property type="match status" value="1"/>
</dbReference>
<name>A0A1F6YRR5_9BACT</name>
<feature type="transmembrane region" description="Helical" evidence="4">
    <location>
        <begin position="52"/>
        <end position="73"/>
    </location>
</feature>
<dbReference type="AlphaFoldDB" id="A0A1F6YRR5"/>
<dbReference type="PROSITE" id="PS50109">
    <property type="entry name" value="HIS_KIN"/>
    <property type="match status" value="1"/>
</dbReference>
<keyword evidence="3" id="KW-0597">Phosphoprotein</keyword>
<keyword evidence="4" id="KW-0812">Transmembrane</keyword>
<keyword evidence="4" id="KW-0472">Membrane</keyword>
<protein>
    <recommendedName>
        <fullName evidence="2">histidine kinase</fullName>
        <ecNumber evidence="2">2.7.13.3</ecNumber>
    </recommendedName>
</protein>
<dbReference type="InterPro" id="IPR036890">
    <property type="entry name" value="HATPase_C_sf"/>
</dbReference>
<organism evidence="6 7">
    <name type="scientific">Candidatus Nomurabacteria bacterium RIFOXYC2_FULL_36_19</name>
    <dbReference type="NCBI Taxonomy" id="1801806"/>
    <lineage>
        <taxon>Bacteria</taxon>
        <taxon>Candidatus Nomuraibacteriota</taxon>
    </lineage>
</organism>
<evidence type="ECO:0000313" key="6">
    <source>
        <dbReference type="EMBL" id="OGJ09072.1"/>
    </source>
</evidence>
<dbReference type="PANTHER" id="PTHR43547:SF2">
    <property type="entry name" value="HYBRID SIGNAL TRANSDUCTION HISTIDINE KINASE C"/>
    <property type="match status" value="1"/>
</dbReference>
<evidence type="ECO:0000313" key="7">
    <source>
        <dbReference type="Proteomes" id="UP000178975"/>
    </source>
</evidence>
<feature type="transmembrane region" description="Helical" evidence="4">
    <location>
        <begin position="79"/>
        <end position="101"/>
    </location>
</feature>